<evidence type="ECO:0000256" key="1">
    <source>
        <dbReference type="SAM" id="MobiDB-lite"/>
    </source>
</evidence>
<dbReference type="Gene3D" id="3.30.160.60">
    <property type="entry name" value="Classic Zinc Finger"/>
    <property type="match status" value="1"/>
</dbReference>
<feature type="region of interest" description="Disordered" evidence="1">
    <location>
        <begin position="1"/>
        <end position="27"/>
    </location>
</feature>
<evidence type="ECO:0000313" key="3">
    <source>
        <dbReference type="Proteomes" id="UP000646827"/>
    </source>
</evidence>
<accession>A0A8H7VPL6</accession>
<feature type="compositionally biased region" description="Polar residues" evidence="1">
    <location>
        <begin position="1"/>
        <end position="23"/>
    </location>
</feature>
<dbReference type="OrthoDB" id="195446at2759"/>
<gene>
    <name evidence="2" type="ORF">INT45_000153</name>
</gene>
<protein>
    <recommendedName>
        <fullName evidence="4">C2H2-type domain-containing protein</fullName>
    </recommendedName>
</protein>
<proteinExistence type="predicted"/>
<organism evidence="2 3">
    <name type="scientific">Circinella minor</name>
    <dbReference type="NCBI Taxonomy" id="1195481"/>
    <lineage>
        <taxon>Eukaryota</taxon>
        <taxon>Fungi</taxon>
        <taxon>Fungi incertae sedis</taxon>
        <taxon>Mucoromycota</taxon>
        <taxon>Mucoromycotina</taxon>
        <taxon>Mucoromycetes</taxon>
        <taxon>Mucorales</taxon>
        <taxon>Lichtheimiaceae</taxon>
        <taxon>Circinella</taxon>
    </lineage>
</organism>
<evidence type="ECO:0008006" key="4">
    <source>
        <dbReference type="Google" id="ProtNLM"/>
    </source>
</evidence>
<comment type="caution">
    <text evidence="2">The sequence shown here is derived from an EMBL/GenBank/DDBJ whole genome shotgun (WGS) entry which is preliminary data.</text>
</comment>
<feature type="compositionally biased region" description="Polar residues" evidence="1">
    <location>
        <begin position="80"/>
        <end position="89"/>
    </location>
</feature>
<name>A0A8H7VPL6_9FUNG</name>
<feature type="region of interest" description="Disordered" evidence="1">
    <location>
        <begin position="70"/>
        <end position="89"/>
    </location>
</feature>
<dbReference type="Proteomes" id="UP000646827">
    <property type="component" value="Unassembled WGS sequence"/>
</dbReference>
<evidence type="ECO:0000313" key="2">
    <source>
        <dbReference type="EMBL" id="KAG2224138.1"/>
    </source>
</evidence>
<keyword evidence="3" id="KW-1185">Reference proteome</keyword>
<sequence>MDNGQPYSQRSQHSETEGQSSQHHQADLGLSPLDLLLIQLQQEKNFTFLLSPEPPTNIIVGGNITLDASAPLTDGHNEETSSSNADGQAENLSTAVLANEYPLFDVGLEGFLYDDDENEDPGYDVGNQGSPFDVGHEDALFHDEDEGEGVLFDDGNEDEDTEERFRCPFCPENHTGFARQRDIQRHIQSVHARTRHICDICGNHYGRSDTLKRRRNTHN</sequence>
<reference evidence="2 3" key="1">
    <citation type="submission" date="2020-12" db="EMBL/GenBank/DDBJ databases">
        <title>Metabolic potential, ecology and presence of endohyphal bacteria is reflected in genomic diversity of Mucoromycotina.</title>
        <authorList>
            <person name="Muszewska A."/>
            <person name="Okrasinska A."/>
            <person name="Steczkiewicz K."/>
            <person name="Drgas O."/>
            <person name="Orlowska M."/>
            <person name="Perlinska-Lenart U."/>
            <person name="Aleksandrzak-Piekarczyk T."/>
            <person name="Szatraj K."/>
            <person name="Zielenkiewicz U."/>
            <person name="Pilsyk S."/>
            <person name="Malc E."/>
            <person name="Mieczkowski P."/>
            <person name="Kruszewska J.S."/>
            <person name="Biernat P."/>
            <person name="Pawlowska J."/>
        </authorList>
    </citation>
    <scope>NUCLEOTIDE SEQUENCE [LARGE SCALE GENOMIC DNA]</scope>
    <source>
        <strain evidence="2 3">CBS 142.35</strain>
    </source>
</reference>
<dbReference type="AlphaFoldDB" id="A0A8H7VPL6"/>
<dbReference type="EMBL" id="JAEPRB010000048">
    <property type="protein sequence ID" value="KAG2224138.1"/>
    <property type="molecule type" value="Genomic_DNA"/>
</dbReference>